<dbReference type="EMBL" id="WKUE01000128">
    <property type="protein sequence ID" value="MSI72292.1"/>
    <property type="molecule type" value="Genomic_DNA"/>
</dbReference>
<evidence type="ECO:0000313" key="5">
    <source>
        <dbReference type="EMBL" id="STF41381.1"/>
    </source>
</evidence>
<dbReference type="Proteomes" id="UP000188855">
    <property type="component" value="Unassembled WGS sequence"/>
</dbReference>
<evidence type="ECO:0000313" key="10">
    <source>
        <dbReference type="Proteomes" id="UP000475070"/>
    </source>
</evidence>
<dbReference type="EMBL" id="MPAF01000078">
    <property type="protein sequence ID" value="OOK24226.1"/>
    <property type="molecule type" value="Genomic_DNA"/>
</dbReference>
<dbReference type="AlphaFoldDB" id="A0A1M2ELA8"/>
<dbReference type="Proteomes" id="UP000254877">
    <property type="component" value="Unassembled WGS sequence"/>
</dbReference>
<evidence type="ECO:0000313" key="2">
    <source>
        <dbReference type="EMBL" id="MSI72292.1"/>
    </source>
</evidence>
<dbReference type="EMBL" id="CP146670">
    <property type="protein sequence ID" value="WWX72290.1"/>
    <property type="molecule type" value="Genomic_DNA"/>
</dbReference>
<feature type="signal peptide" evidence="1">
    <location>
        <begin position="1"/>
        <end position="21"/>
    </location>
</feature>
<reference evidence="5 8" key="2">
    <citation type="submission" date="2018-06" db="EMBL/GenBank/DDBJ databases">
        <authorList>
            <consortium name="Pathogen Informatics"/>
            <person name="Doyle S."/>
        </authorList>
    </citation>
    <scope>NUCLEOTIDE SEQUENCE [LARGE SCALE GENOMIC DNA]</scope>
    <source>
        <strain evidence="5 8">NCTC7928</strain>
    </source>
</reference>
<evidence type="ECO:0000313" key="9">
    <source>
        <dbReference type="Proteomes" id="UP000438958"/>
    </source>
</evidence>
<protein>
    <submittedName>
        <fullName evidence="6">FxLYD domain-containing protein</fullName>
    </submittedName>
</protein>
<keyword evidence="1" id="KW-0732">Signal</keyword>
<accession>A0A1M2ELA8</accession>
<proteinExistence type="predicted"/>
<dbReference type="EMBL" id="UGAB01000002">
    <property type="protein sequence ID" value="STF41381.1"/>
    <property type="molecule type" value="Genomic_DNA"/>
</dbReference>
<reference evidence="9 10" key="3">
    <citation type="journal article" date="2019" name="Nat. Med.">
        <title>A library of human gut bacterial isolates paired with longitudinal multiomics data enables mechanistic microbiome research.</title>
        <authorList>
            <person name="Poyet M."/>
            <person name="Groussin M."/>
            <person name="Gibbons S.M."/>
            <person name="Avila-Pacheco J."/>
            <person name="Jiang X."/>
            <person name="Kearney S.M."/>
            <person name="Perrotta A.R."/>
            <person name="Berdy B."/>
            <person name="Zhao S."/>
            <person name="Lieberman T.D."/>
            <person name="Swanson P.K."/>
            <person name="Smith M."/>
            <person name="Roesemann S."/>
            <person name="Alexander J.E."/>
            <person name="Rich S.A."/>
            <person name="Livny J."/>
            <person name="Vlamakis H."/>
            <person name="Clish C."/>
            <person name="Bullock K."/>
            <person name="Deik A."/>
            <person name="Scott J."/>
            <person name="Pierce K.A."/>
            <person name="Xavier R.J."/>
            <person name="Alm E.J."/>
        </authorList>
    </citation>
    <scope>NUCLEOTIDE SEQUENCE [LARGE SCALE GENOMIC DNA]</scope>
    <source>
        <strain evidence="3 10">BIOML-A112</strain>
        <strain evidence="2 9">BIOML-A382</strain>
    </source>
</reference>
<sequence length="113" mass="12089">MNLKNIILSTVLSIASCHALAVGNSQIALSNLHVENTPSGTKAIVGYAENKSNSVVKNAYVKFNLLKDGVVIGQTIDTASNLEPGQKWKIQAFINTFNGSPDSFKVTEVKVVN</sequence>
<organism evidence="3 10">
    <name type="scientific">Escherichia coli</name>
    <dbReference type="NCBI Taxonomy" id="562"/>
    <lineage>
        <taxon>Bacteria</taxon>
        <taxon>Pseudomonadati</taxon>
        <taxon>Pseudomonadota</taxon>
        <taxon>Gammaproteobacteria</taxon>
        <taxon>Enterobacterales</taxon>
        <taxon>Enterobacteriaceae</taxon>
        <taxon>Escherichia</taxon>
    </lineage>
</organism>
<name>A0A1M2ELA8_ECOLX</name>
<dbReference type="InterPro" id="IPR047676">
    <property type="entry name" value="FxLYD_dom"/>
</dbReference>
<dbReference type="Proteomes" id="UP000438958">
    <property type="component" value="Unassembled WGS sequence"/>
</dbReference>
<evidence type="ECO:0000313" key="6">
    <source>
        <dbReference type="EMBL" id="WWX72290.1"/>
    </source>
</evidence>
<gene>
    <name evidence="4" type="ORF">BMT91_24220</name>
    <name evidence="2" type="ORF">GKF66_26700</name>
    <name evidence="3" type="ORF">GUC01_25715</name>
    <name evidence="5" type="ORF">NCTC7928_01981</name>
    <name evidence="6" type="ORF">V9Z47_04315</name>
</gene>
<feature type="chain" id="PRO_5014272502" evidence="1">
    <location>
        <begin position="22"/>
        <end position="113"/>
    </location>
</feature>
<evidence type="ECO:0000313" key="4">
    <source>
        <dbReference type="EMBL" id="OOK24226.1"/>
    </source>
</evidence>
<dbReference type="EMBL" id="WXKQ01000085">
    <property type="protein sequence ID" value="NAG22346.1"/>
    <property type="molecule type" value="Genomic_DNA"/>
</dbReference>
<dbReference type="Proteomes" id="UP001383096">
    <property type="component" value="Chromosome"/>
</dbReference>
<reference evidence="6" key="4">
    <citation type="submission" date="2024-03" db="EMBL/GenBank/DDBJ databases">
        <title>Epithelial relay of microbial signals coordinates intestinal macrophage supported barrier repair.</title>
        <authorList>
            <person name="Tsai M.T."/>
        </authorList>
    </citation>
    <scope>NUCLEOTIDE SEQUENCE</scope>
    <source>
        <strain evidence="6">MS 21-1</strain>
    </source>
</reference>
<evidence type="ECO:0000256" key="1">
    <source>
        <dbReference type="SAM" id="SignalP"/>
    </source>
</evidence>
<evidence type="ECO:0000313" key="3">
    <source>
        <dbReference type="EMBL" id="NAG22346.1"/>
    </source>
</evidence>
<dbReference type="PROSITE" id="PS51257">
    <property type="entry name" value="PROKAR_LIPOPROTEIN"/>
    <property type="match status" value="1"/>
</dbReference>
<dbReference type="RefSeq" id="WP_001049880.1">
    <property type="nucleotide sequence ID" value="NZ_AP022173.1"/>
</dbReference>
<evidence type="ECO:0000313" key="7">
    <source>
        <dbReference type="Proteomes" id="UP000188855"/>
    </source>
</evidence>
<dbReference type="NCBIfam" id="NF038353">
    <property type="entry name" value="FxLYD_dom"/>
    <property type="match status" value="1"/>
</dbReference>
<evidence type="ECO:0000313" key="8">
    <source>
        <dbReference type="Proteomes" id="UP000254877"/>
    </source>
</evidence>
<reference evidence="4 7" key="1">
    <citation type="submission" date="2016-10" db="EMBL/GenBank/DDBJ databases">
        <title>Whole genome sequences of antibiotic resistant commensal Escherichia coli from healthy Australian adults.</title>
        <authorList>
            <person name="Moran R.A."/>
            <person name="Anantham S."/>
            <person name="Nigro S.J."/>
            <person name="Holt K.E."/>
            <person name="Hall R.M."/>
        </authorList>
    </citation>
    <scope>NUCLEOTIDE SEQUENCE [LARGE SCALE GENOMIC DNA]</scope>
    <source>
        <strain evidence="4 7">2.3-R4</strain>
    </source>
</reference>
<dbReference type="Proteomes" id="UP000475070">
    <property type="component" value="Unassembled WGS sequence"/>
</dbReference>